<sequence length="330" mass="36538">MGLELGFAEATPGWRLRSGHFPSKVGGRPAWLGEDGLPGPAALGCPRCRQPLAFLLQLYAPLPDPHHAFHRALFVFACRDPACFFRNQLPRKNAFYPYEPPPEEAPPPGAAAAVPSQLGSGVWLCRVCGCPGPKACARCHRAHYCSRHHQTLDWKMGHKQACPLPEDLDGAIPDHQFLFPEYEIVIEAEEPDSDGEGEEDGDVGGEAPEAALDALAKHESREDRIFQQFKAKTEREPEQILRYGRGVDPLWISGEGIPQEKDIPPCPCGARREFEFQVMPQLLNYLKADRLGTSLDWGVLAVYTCARSCSLATTHYIEEFIWKQDVAGSA</sequence>
<evidence type="ECO:0000256" key="3">
    <source>
        <dbReference type="ARBA" id="ARBA00022833"/>
    </source>
</evidence>
<dbReference type="GO" id="GO:1901532">
    <property type="term" value="P:regulation of hematopoietic progenitor cell differentiation"/>
    <property type="evidence" value="ECO:0007669"/>
    <property type="project" value="Ensembl"/>
</dbReference>
<keyword evidence="7" id="KW-1185">Reference proteome</keyword>
<dbReference type="Pfam" id="PF01753">
    <property type="entry name" value="zf-MYND"/>
    <property type="match status" value="1"/>
</dbReference>
<dbReference type="GeneTree" id="ENSGT00940000156603"/>
<keyword evidence="2 4" id="KW-0863">Zinc-finger</keyword>
<proteinExistence type="predicted"/>
<dbReference type="OMA" id="HQVIRYS"/>
<dbReference type="PANTHER" id="PTHR12298:SF4">
    <property type="entry name" value="PROGRAMMED CELL DEATH PROTEIN 2"/>
    <property type="match status" value="1"/>
</dbReference>
<dbReference type="GO" id="GO:0019899">
    <property type="term" value="F:enzyme binding"/>
    <property type="evidence" value="ECO:0007669"/>
    <property type="project" value="Ensembl"/>
</dbReference>
<accession>A0A6I8N0F8</accession>
<evidence type="ECO:0000256" key="4">
    <source>
        <dbReference type="PROSITE-ProRule" id="PRU00134"/>
    </source>
</evidence>
<dbReference type="InterPro" id="IPR007320">
    <property type="entry name" value="PDCD2_C"/>
</dbReference>
<keyword evidence="1" id="KW-0479">Metal-binding</keyword>
<dbReference type="InterPro" id="IPR002893">
    <property type="entry name" value="Znf_MYND"/>
</dbReference>
<evidence type="ECO:0000256" key="1">
    <source>
        <dbReference type="ARBA" id="ARBA00022723"/>
    </source>
</evidence>
<name>A0A6I8N0F8_ORNAN</name>
<dbReference type="Ensembl" id="ENSOANT00000076399.1">
    <property type="protein sequence ID" value="ENSOANP00000034409.1"/>
    <property type="gene ID" value="ENSOANG00000051070.1"/>
</dbReference>
<dbReference type="GO" id="GO:0005634">
    <property type="term" value="C:nucleus"/>
    <property type="evidence" value="ECO:0000318"/>
    <property type="project" value="GO_Central"/>
</dbReference>
<dbReference type="InParanoid" id="A0A6I8N0F8"/>
<dbReference type="Proteomes" id="UP000002279">
    <property type="component" value="Unplaced"/>
</dbReference>
<protein>
    <submittedName>
        <fullName evidence="6">Programmed cell death 2</fullName>
    </submittedName>
</protein>
<dbReference type="GO" id="GO:0043065">
    <property type="term" value="P:positive regulation of apoptotic process"/>
    <property type="evidence" value="ECO:0007669"/>
    <property type="project" value="Ensembl"/>
</dbReference>
<evidence type="ECO:0000256" key="2">
    <source>
        <dbReference type="ARBA" id="ARBA00022771"/>
    </source>
</evidence>
<evidence type="ECO:0000313" key="6">
    <source>
        <dbReference type="Ensembl" id="ENSOANP00000034409.1"/>
    </source>
</evidence>
<dbReference type="GO" id="GO:1902035">
    <property type="term" value="P:positive regulation of hematopoietic stem cell proliferation"/>
    <property type="evidence" value="ECO:0007669"/>
    <property type="project" value="Ensembl"/>
</dbReference>
<dbReference type="Gene3D" id="6.10.140.2220">
    <property type="match status" value="1"/>
</dbReference>
<dbReference type="FunCoup" id="A0A6I8N0F8">
    <property type="interactions" value="2520"/>
</dbReference>
<dbReference type="Bgee" id="ENSOANG00000051070">
    <property type="expression patterns" value="Expressed in heart and 8 other cell types or tissues"/>
</dbReference>
<dbReference type="PANTHER" id="PTHR12298">
    <property type="entry name" value="PCDC2 PROGRAMMED CELL DEATH PROTEIN 2 -RELATED"/>
    <property type="match status" value="1"/>
</dbReference>
<keyword evidence="3" id="KW-0862">Zinc</keyword>
<dbReference type="AlphaFoldDB" id="A0A6I8N0F8"/>
<gene>
    <name evidence="6" type="primary">PDCD2</name>
</gene>
<organism evidence="6 7">
    <name type="scientific">Ornithorhynchus anatinus</name>
    <name type="common">Duckbill platypus</name>
    <dbReference type="NCBI Taxonomy" id="9258"/>
    <lineage>
        <taxon>Eukaryota</taxon>
        <taxon>Metazoa</taxon>
        <taxon>Chordata</taxon>
        <taxon>Craniata</taxon>
        <taxon>Vertebrata</taxon>
        <taxon>Euteleostomi</taxon>
        <taxon>Mammalia</taxon>
        <taxon>Monotremata</taxon>
        <taxon>Ornithorhynchidae</taxon>
        <taxon>Ornithorhynchus</taxon>
    </lineage>
</organism>
<feature type="domain" description="MYND-type" evidence="5">
    <location>
        <begin position="125"/>
        <end position="162"/>
    </location>
</feature>
<dbReference type="PROSITE" id="PS50865">
    <property type="entry name" value="ZF_MYND_2"/>
    <property type="match status" value="1"/>
</dbReference>
<dbReference type="PROSITE" id="PS01360">
    <property type="entry name" value="ZF_MYND_1"/>
    <property type="match status" value="1"/>
</dbReference>
<reference evidence="6" key="1">
    <citation type="submission" date="2025-08" db="UniProtKB">
        <authorList>
            <consortium name="Ensembl"/>
        </authorList>
    </citation>
    <scope>IDENTIFICATION</scope>
    <source>
        <strain evidence="6">Glennie</strain>
    </source>
</reference>
<evidence type="ECO:0000259" key="5">
    <source>
        <dbReference type="PROSITE" id="PS50865"/>
    </source>
</evidence>
<dbReference type="Pfam" id="PF04194">
    <property type="entry name" value="PDCD2_C"/>
    <property type="match status" value="1"/>
</dbReference>
<dbReference type="GO" id="GO:0005737">
    <property type="term" value="C:cytoplasm"/>
    <property type="evidence" value="ECO:0007669"/>
    <property type="project" value="InterPro"/>
</dbReference>
<reference evidence="6" key="2">
    <citation type="submission" date="2025-09" db="UniProtKB">
        <authorList>
            <consortium name="Ensembl"/>
        </authorList>
    </citation>
    <scope>IDENTIFICATION</scope>
    <source>
        <strain evidence="6">Glennie</strain>
    </source>
</reference>
<evidence type="ECO:0000313" key="7">
    <source>
        <dbReference type="Proteomes" id="UP000002279"/>
    </source>
</evidence>
<dbReference type="GO" id="GO:0008270">
    <property type="term" value="F:zinc ion binding"/>
    <property type="evidence" value="ECO:0007669"/>
    <property type="project" value="UniProtKB-KW"/>
</dbReference>
<dbReference type="SUPFAM" id="SSF144232">
    <property type="entry name" value="HIT/MYND zinc finger-like"/>
    <property type="match status" value="1"/>
</dbReference>